<name>E0VWG7_PEDHC</name>
<feature type="region of interest" description="Disordered" evidence="5">
    <location>
        <begin position="286"/>
        <end position="316"/>
    </location>
</feature>
<dbReference type="InterPro" id="IPR035892">
    <property type="entry name" value="C2_domain_sf"/>
</dbReference>
<evidence type="ECO:0000256" key="2">
    <source>
        <dbReference type="ARBA" id="ARBA00022786"/>
    </source>
</evidence>
<dbReference type="Gene3D" id="1.20.5.2440">
    <property type="match status" value="1"/>
</dbReference>
<dbReference type="InterPro" id="IPR019018">
    <property type="entry name" value="Rab-bd_FIP-RBD"/>
</dbReference>
<evidence type="ECO:0000313" key="8">
    <source>
        <dbReference type="EMBL" id="EEB17723.1"/>
    </source>
</evidence>
<dbReference type="InterPro" id="IPR037245">
    <property type="entry name" value="FIP-RBD_C_sf"/>
</dbReference>
<feature type="domain" description="C2" evidence="6">
    <location>
        <begin position="1"/>
        <end position="106"/>
    </location>
</feature>
<dbReference type="GO" id="GO:0008582">
    <property type="term" value="P:regulation of synaptic assembly at neuromuscular junction"/>
    <property type="evidence" value="ECO:0007669"/>
    <property type="project" value="TreeGrafter"/>
</dbReference>
<dbReference type="PANTHER" id="PTHR45943">
    <property type="entry name" value="E3 UBIQUITIN-PROTEIN LIGASE MYCBP2"/>
    <property type="match status" value="1"/>
</dbReference>
<dbReference type="PRINTS" id="PR00633">
    <property type="entry name" value="RCCNDNSATION"/>
</dbReference>
<dbReference type="KEGG" id="phu:Phum_PHUM483630"/>
<reference evidence="8" key="1">
    <citation type="submission" date="2007-04" db="EMBL/GenBank/DDBJ databases">
        <title>Annotation of Pediculus humanus corporis strain USDA.</title>
        <authorList>
            <person name="Kirkness E."/>
            <person name="Hannick L."/>
            <person name="Hass B."/>
            <person name="Bruggner R."/>
            <person name="Lawson D."/>
            <person name="Bidwell S."/>
            <person name="Joardar V."/>
            <person name="Caler E."/>
            <person name="Walenz B."/>
            <person name="Inman J."/>
            <person name="Schobel S."/>
            <person name="Galinsky K."/>
            <person name="Amedeo P."/>
            <person name="Strausberg R."/>
        </authorList>
    </citation>
    <scope>NUCLEOTIDE SEQUENCE</scope>
    <source>
        <strain evidence="8">USDA</strain>
    </source>
</reference>
<evidence type="ECO:0000259" key="6">
    <source>
        <dbReference type="PROSITE" id="PS50004"/>
    </source>
</evidence>
<dbReference type="RefSeq" id="XP_002430461.1">
    <property type="nucleotide sequence ID" value="XM_002430416.1"/>
</dbReference>
<evidence type="ECO:0000256" key="1">
    <source>
        <dbReference type="ARBA" id="ARBA00022448"/>
    </source>
</evidence>
<dbReference type="SUPFAM" id="SSF49562">
    <property type="entry name" value="C2 domain (Calcium/lipid-binding domain, CaLB)"/>
    <property type="match status" value="1"/>
</dbReference>
<dbReference type="eggNOG" id="KOG1428">
    <property type="taxonomic scope" value="Eukaryota"/>
</dbReference>
<dbReference type="InterPro" id="IPR009091">
    <property type="entry name" value="RCC1/BLIP-II"/>
</dbReference>
<feature type="region of interest" description="Disordered" evidence="5">
    <location>
        <begin position="326"/>
        <end position="345"/>
    </location>
</feature>
<dbReference type="Gene3D" id="2.130.10.30">
    <property type="entry name" value="Regulator of chromosome condensation 1/beta-lactamase-inhibitor protein II"/>
    <property type="match status" value="2"/>
</dbReference>
<dbReference type="Pfam" id="PF13540">
    <property type="entry name" value="RCC1_2"/>
    <property type="match status" value="3"/>
</dbReference>
<dbReference type="PANTHER" id="PTHR45943:SF1">
    <property type="entry name" value="E3 UBIQUITIN-PROTEIN LIGASE MYCBP2"/>
    <property type="match status" value="1"/>
</dbReference>
<dbReference type="CDD" id="cd08682">
    <property type="entry name" value="C2_Rab11-FIP_classI"/>
    <property type="match status" value="1"/>
</dbReference>
<dbReference type="HOGENOM" id="CLU_000281_0_0_1"/>
<gene>
    <name evidence="9" type="primary">8231413</name>
    <name evidence="8" type="ORF">Phum_PHUM483630</name>
</gene>
<dbReference type="PROSITE" id="PS00626">
    <property type="entry name" value="RCC1_2"/>
    <property type="match status" value="1"/>
</dbReference>
<feature type="compositionally biased region" description="Low complexity" evidence="5">
    <location>
        <begin position="292"/>
        <end position="301"/>
    </location>
</feature>
<dbReference type="GO" id="GO:0005886">
    <property type="term" value="C:plasma membrane"/>
    <property type="evidence" value="ECO:0007669"/>
    <property type="project" value="TreeGrafter"/>
</dbReference>
<dbReference type="InterPro" id="IPR000408">
    <property type="entry name" value="Reg_chr_condens"/>
</dbReference>
<dbReference type="PROSITE" id="PS50012">
    <property type="entry name" value="RCC1_3"/>
    <property type="match status" value="1"/>
</dbReference>
<dbReference type="Gene3D" id="2.60.120.820">
    <property type="entry name" value="PHR domain"/>
    <property type="match status" value="2"/>
</dbReference>
<feature type="region of interest" description="Disordered" evidence="5">
    <location>
        <begin position="424"/>
        <end position="449"/>
    </location>
</feature>
<reference evidence="9" key="3">
    <citation type="submission" date="2021-02" db="UniProtKB">
        <authorList>
            <consortium name="EnsemblMetazoa"/>
        </authorList>
    </citation>
    <scope>IDENTIFICATION</scope>
    <source>
        <strain evidence="9">USDA</strain>
    </source>
</reference>
<dbReference type="PROSITE" id="PS50004">
    <property type="entry name" value="C2"/>
    <property type="match status" value="1"/>
</dbReference>
<dbReference type="GO" id="GO:0061630">
    <property type="term" value="F:ubiquitin protein ligase activity"/>
    <property type="evidence" value="ECO:0007669"/>
    <property type="project" value="TreeGrafter"/>
</dbReference>
<dbReference type="GO" id="GO:0015031">
    <property type="term" value="P:protein transport"/>
    <property type="evidence" value="ECO:0007669"/>
    <property type="project" value="UniProtKB-KW"/>
</dbReference>
<reference evidence="8" key="2">
    <citation type="submission" date="2007-04" db="EMBL/GenBank/DDBJ databases">
        <title>The genome of the human body louse.</title>
        <authorList>
            <consortium name="The Human Body Louse Genome Consortium"/>
            <person name="Kirkness E."/>
            <person name="Walenz B."/>
            <person name="Hass B."/>
            <person name="Bruggner R."/>
            <person name="Strausberg R."/>
        </authorList>
    </citation>
    <scope>NUCLEOTIDE SEQUENCE</scope>
    <source>
        <strain evidence="8">USDA</strain>
    </source>
</reference>
<evidence type="ECO:0000256" key="5">
    <source>
        <dbReference type="SAM" id="MobiDB-lite"/>
    </source>
</evidence>
<dbReference type="Pfam" id="PF00168">
    <property type="entry name" value="C2"/>
    <property type="match status" value="1"/>
</dbReference>
<dbReference type="SMART" id="SM00239">
    <property type="entry name" value="C2"/>
    <property type="match status" value="1"/>
</dbReference>
<dbReference type="Proteomes" id="UP000009046">
    <property type="component" value="Unassembled WGS sequence"/>
</dbReference>
<dbReference type="SUPFAM" id="SSF50985">
    <property type="entry name" value="RCC1/BLIP-II"/>
    <property type="match status" value="1"/>
</dbReference>
<dbReference type="InterPro" id="IPR038648">
    <property type="entry name" value="PHR_sf"/>
</dbReference>
<evidence type="ECO:0000259" key="7">
    <source>
        <dbReference type="PROSITE" id="PS51511"/>
    </source>
</evidence>
<evidence type="ECO:0000256" key="3">
    <source>
        <dbReference type="ARBA" id="ARBA00022927"/>
    </source>
</evidence>
<dbReference type="GO" id="GO:0007411">
    <property type="term" value="P:axon guidance"/>
    <property type="evidence" value="ECO:0007669"/>
    <property type="project" value="TreeGrafter"/>
</dbReference>
<feature type="repeat" description="RCC1" evidence="4">
    <location>
        <begin position="1358"/>
        <end position="1407"/>
    </location>
</feature>
<dbReference type="CTD" id="8231413"/>
<dbReference type="InParanoid" id="E0VWG7"/>
<feature type="compositionally biased region" description="Acidic residues" evidence="5">
    <location>
        <begin position="238"/>
        <end position="247"/>
    </location>
</feature>
<sequence>MLSITHAHVTILQADNLLIKGKNGTNNAFVVIELGKEIYRTSVKENSGRSVVWNEECELKIPKIGNKASIVLTAQHRNSFGLDQFLGMVKIPLDSFDKTEKRVKWFKLDGKPGKNKDDDKTRGKLEVQIGFLSKGGGQSISLTSLPSKKKTVIEKLTGSLYGLTHIDQKKNKTMGVSKIARSLQKMAFKKKQKPVVEEEEDEAEDEFVDGINDSTLCGSCPPTRKANTPNNLDPGVISEDEEEEDEENSQKSFDDGCWVKNGKVVSCSPKTTQKLYKQNPQISISFCDDDSNNSNNNNNKNSNKKNKSKMNQSASVCDIRTESLKNTLSSQKRKKSPKLGELNGGGLRLSARRLSASCVDFHDFSTPVLEKKFTSLYLDANLQVDNGSNKKKSKLVKKLKQFRSFDYYSKESKEVRRTVIGCEAGDKMEEMTSSPSPSPSPSSSFYSNKSEFKNKTKDELIKMILDLQKKVNCVTMRVKELENYLDGILSKVMETVPKLLEKQSDWGKKRKRKWENFYKKKNKDGSETSIGPPEVKLNGNPSEFAVFAHVRQAVLEAWSHKASQIYLNSSSSIPILESAYEGESDSDVTEIYHPQLPRVPKIVGVGLRCVLEIIKDSRQSHPVLCTRALAALLDVLQGQQPQGLQNEPAEVIDPLFDLLLDLATCYTPDSSTSDDGNHLTAIACSCLLSLVIVRGSTGKLLSAAAALLMCPKQLANQNIHLPLVMTALQRSIYAVLLGKISRPDWLTHGVPKASKIDSFPIKNTGLGVVRSLASDGQYLYLYSSRGLFKIGSGHGGTIKGHIYYCVPDFFHDDKGWLGFANGWLWLKVAGKRGCELLRIDRNPFKVVNTVRLDTRDWSPSVWFSDADQIGVITSTNEDGFVVKTLNPNVKPVTITSELSLKLARKCIDVMGSSSFDEDSGNKTLNFDFDDEILSIVSGKEFGLIRTTSGKVFYSGKASSIGMKSGVSSGRWSELVMPKGAKAQHISVGHEGLHAIIVAEDGSVFFCGTARRGEDGDLNKARRQPKAVKPKKMVKVEDEYIVHAATNNGTTALVTRNGQLLMFGKDTVHCNSSTGKVLGIENLHITQVALGKAHAVALTSKGIVYTFGINNKGQCGRDFVTQIKEAIAMDTVVQEEEKEDEIDWEDAQNIMCLPGKHQWRHDLCMVCTVCKECTGYSISCLSSIRPQRNPGQECGCGEGDSGCSICGCCRVCAKEYVDNSDLAVLGPSGLGDSSGMMRLDLIFSGDSQEHLQKRLEERKQRQGRKTSSKHNCSLKIKSSGSRPSVSSSKSGSSIPIFKTPAPIKFSNLINEEVAGGSDLERDTSRVTSLPPAPIALPYTCPVTQIACGLHHSIVLTQSGEVYTFGSNIYGQLGIGDVLLRGGPVSVRLPCPAQSVAAGSNHTIILTVKGEVYTFGSHQKGQLGRKSFKGHNDPSTSTTFGRKNNCYARHETPWYAIPGPVPGIGPNSGRRATWIGAAGDQTFIKVDESLINSLSLEQSTITGNKSCILPKCENNTFQSLAISRRDGNCAVFSDAGQAHLIGSPVCLDPLYNVLWSYQQSTNLISCYNIIASEAKGLEALSHSMFDPDLVLPITPGCLVKRSQAALHLLGALDTLAQAQHFKLEVGSEILEKQMGTTKAYTLQDFSAVNRFESHGGGWGYSGHSVEAIRFMADADIILGGFGLFGGRGEYTAKIKLLDIGVDGGEQESDGEVIAETDDIPYECGPRQKYPMLFEEPLLLQGNRWYIAWARISGPSSDCGSNGQAVIVTEDQISFYFKSSKKSNNGTDVNAGQIPQLLYKVITQETKAPPRQIDLSEPVFVLSKEFSSTVTSECFKSLLALLHWGWKALKSGYLDLNGSISTMSTHAEHERLTRLVYINRASLRLIHLFTIEIYPDQIFSKKTVSESVRLAESIGDVRALLQKILSDKPINGAHKELTDAVLEECHKTLVSIFHALYPTPFLKWTCLCDLLSKTDKTGFYYTQHDKLLSAVLEALCCPTVRLRSALPILTNSLDPSMRQLSPSDNSGFTVSGTDHHYPLLVEQMSYRTQLEKNGETIVNWSWKEVLDKLLDLCILPPKRDLMQKHSNLSKELVKNCCNLLARVVAELASQSCGSDEDIQGSCGRVLHATPSRFMRTNQTRTWNTGNGSPDAICFSVDKPGVVIAGACVYGGMGVLEYELELLDDQSNSACGDPSPAQRWTTLEVIKGTFGPDDCVSDIAELKFAKPVPIKENVKYAIRLRNQGGRTSNGDGGLNTVKGPDGITFSFSTCSLSFNGTTQTRGQIPQILYYSNPQDGSFQHTAKAIAEQQARKSTLSMTTAIFNRCSTLLSMAREKAEDLNVIKILGNACAITTLLPLVLAHVGPLGTSDPRSAVQIINLVQDLLPHVSALNLLGNNSDDLPKSTTSNHYAWVESDHPYKPASVSNYRVLFPESVKWMVVEFSPRCGTAQVEDLLKLYIPSAIKEIWDRQYEDFENDSMTPLTYWKVFRTLRGGTTWPQDAVVLPGNEVIFSLETASDYVKNEKACNYGFRCLVVGYEWDSSHGNGLKQIESELSFTAGMCAASLIKKDLQLPLLTVEEAEEDTDLAEEAVMMVANEHSSLLVRGLALAQTPTIFQALDGSLPFR</sequence>
<feature type="domain" description="FIP-RBD" evidence="7">
    <location>
        <begin position="441"/>
        <end position="503"/>
    </location>
</feature>
<dbReference type="FunFam" id="2.60.120.820:FF:000003">
    <property type="entry name" value="E3 ubiquitin-protein ligase MYCBP2 isoform X2"/>
    <property type="match status" value="1"/>
</dbReference>
<dbReference type="STRING" id="121224.E0VWG7"/>
<dbReference type="InterPro" id="IPR012983">
    <property type="entry name" value="PHR"/>
</dbReference>
<keyword evidence="2" id="KW-0833">Ubl conjugation pathway</keyword>
<feature type="region of interest" description="Disordered" evidence="5">
    <location>
        <begin position="213"/>
        <end position="254"/>
    </location>
</feature>
<dbReference type="VEuPathDB" id="VectorBase:PHUM483630"/>
<protein>
    <submittedName>
        <fullName evidence="8 9">Highwire, putative</fullName>
    </submittedName>
</protein>
<evidence type="ECO:0000256" key="4">
    <source>
        <dbReference type="PROSITE-ProRule" id="PRU00235"/>
    </source>
</evidence>
<dbReference type="OrthoDB" id="6050183at2759"/>
<dbReference type="EnsemblMetazoa" id="PHUM483630-RA">
    <property type="protein sequence ID" value="PHUM483630-PA"/>
    <property type="gene ID" value="PHUM483630"/>
</dbReference>
<keyword evidence="1" id="KW-0813">Transport</keyword>
<proteinExistence type="predicted"/>
<dbReference type="GeneID" id="8231413"/>
<dbReference type="SUPFAM" id="SSF144270">
    <property type="entry name" value="Eferin C-derminal domain-like"/>
    <property type="match status" value="1"/>
</dbReference>
<dbReference type="EMBL" id="DS235820">
    <property type="protein sequence ID" value="EEB17723.1"/>
    <property type="molecule type" value="Genomic_DNA"/>
</dbReference>
<dbReference type="Gene3D" id="2.60.40.150">
    <property type="entry name" value="C2 domain"/>
    <property type="match status" value="1"/>
</dbReference>
<keyword evidence="10" id="KW-1185">Reference proteome</keyword>
<feature type="compositionally biased region" description="Low complexity" evidence="5">
    <location>
        <begin position="1274"/>
        <end position="1292"/>
    </location>
</feature>
<accession>E0VWG7</accession>
<dbReference type="EMBL" id="AAZO01005861">
    <property type="status" value="NOT_ANNOTATED_CDS"/>
    <property type="molecule type" value="Genomic_DNA"/>
</dbReference>
<dbReference type="InterPro" id="IPR000008">
    <property type="entry name" value="C2_dom"/>
</dbReference>
<feature type="region of interest" description="Disordered" evidence="5">
    <location>
        <begin position="1254"/>
        <end position="1292"/>
    </location>
</feature>
<evidence type="ECO:0000313" key="9">
    <source>
        <dbReference type="EnsemblMetazoa" id="PHUM483630-PA"/>
    </source>
</evidence>
<organism>
    <name type="scientific">Pediculus humanus subsp. corporis</name>
    <name type="common">Body louse</name>
    <dbReference type="NCBI Taxonomy" id="121224"/>
    <lineage>
        <taxon>Eukaryota</taxon>
        <taxon>Metazoa</taxon>
        <taxon>Ecdysozoa</taxon>
        <taxon>Arthropoda</taxon>
        <taxon>Hexapoda</taxon>
        <taxon>Insecta</taxon>
        <taxon>Pterygota</taxon>
        <taxon>Neoptera</taxon>
        <taxon>Paraneoptera</taxon>
        <taxon>Psocodea</taxon>
        <taxon>Troctomorpha</taxon>
        <taxon>Phthiraptera</taxon>
        <taxon>Anoplura</taxon>
        <taxon>Pediculidae</taxon>
        <taxon>Pediculus</taxon>
    </lineage>
</organism>
<dbReference type="OMA" id="QHVVMVM"/>
<evidence type="ECO:0000313" key="10">
    <source>
        <dbReference type="Proteomes" id="UP000009046"/>
    </source>
</evidence>
<dbReference type="PROSITE" id="PS51511">
    <property type="entry name" value="FIP_RBD"/>
    <property type="match status" value="1"/>
</dbReference>
<dbReference type="GO" id="GO:0005634">
    <property type="term" value="C:nucleus"/>
    <property type="evidence" value="ECO:0007669"/>
    <property type="project" value="TreeGrafter"/>
</dbReference>
<dbReference type="Pfam" id="PF08005">
    <property type="entry name" value="PHR"/>
    <property type="match status" value="2"/>
</dbReference>
<keyword evidence="3" id="KW-0653">Protein transport</keyword>